<evidence type="ECO:0000313" key="1">
    <source>
        <dbReference type="EMBL" id="CRK92611.1"/>
    </source>
</evidence>
<reference evidence="1 2" key="1">
    <citation type="submission" date="2015-04" db="EMBL/GenBank/DDBJ databases">
        <authorList>
            <person name="Syromyatnikov M.Y."/>
            <person name="Popov V.N."/>
        </authorList>
    </citation>
    <scope>NUCLEOTIDE SEQUENCE [LARGE SCALE GENOMIC DNA]</scope>
</reference>
<proteinExistence type="predicted"/>
<organism evidence="1 2">
    <name type="scientific">Clunio marinus</name>
    <dbReference type="NCBI Taxonomy" id="568069"/>
    <lineage>
        <taxon>Eukaryota</taxon>
        <taxon>Metazoa</taxon>
        <taxon>Ecdysozoa</taxon>
        <taxon>Arthropoda</taxon>
        <taxon>Hexapoda</taxon>
        <taxon>Insecta</taxon>
        <taxon>Pterygota</taxon>
        <taxon>Neoptera</taxon>
        <taxon>Endopterygota</taxon>
        <taxon>Diptera</taxon>
        <taxon>Nematocera</taxon>
        <taxon>Chironomoidea</taxon>
        <taxon>Chironomidae</taxon>
        <taxon>Clunio</taxon>
    </lineage>
</organism>
<evidence type="ECO:0000313" key="2">
    <source>
        <dbReference type="Proteomes" id="UP000183832"/>
    </source>
</evidence>
<dbReference type="EMBL" id="CVRI01000033">
    <property type="protein sequence ID" value="CRK92611.1"/>
    <property type="molecule type" value="Genomic_DNA"/>
</dbReference>
<dbReference type="Proteomes" id="UP000183832">
    <property type="component" value="Unassembled WGS sequence"/>
</dbReference>
<keyword evidence="2" id="KW-1185">Reference proteome</keyword>
<accession>A0A1J1HX97</accession>
<gene>
    <name evidence="1" type="ORF">CLUMA_CG006178</name>
</gene>
<dbReference type="AlphaFoldDB" id="A0A1J1HX97"/>
<sequence length="59" mass="7096">MTNIKGNLSELTPGLYEKEYDKRQFYQESNTVTKKKHMIIFSLNEVQRNHKPYSEDLLF</sequence>
<name>A0A1J1HX97_9DIPT</name>
<protein>
    <submittedName>
        <fullName evidence="1">CLUMA_CG006178, isoform A</fullName>
    </submittedName>
</protein>